<sequence length="286" mass="33292">MPVATLCGLFGKSRQAWYEMQSRKEQNLLQEELILTWVREIRKPLPRIGGIKLLAMLAQQFEAHRIDMGRDSFFSILKKHNLLIQPKRRYVFTTQSFHHYKKWPDLIQRRHPIKSEQIWVSDITYLRTKSGFIYLFLITDAFSRKIVGYHLSQSLKASGCITALHKAMGQREYPDRKLIHHSDRGIQYCCDAYVDVLHRARIEISMTQSGSPYDNAVAERINGILKVEFDLYRVFESYSAAVDPVCKAISAYNTLRLHYSCDLNTPQVTHSREAKSLSNVFSDYLL</sequence>
<evidence type="ECO:0000313" key="2">
    <source>
        <dbReference type="EMBL" id="SDM62786.1"/>
    </source>
</evidence>
<dbReference type="InterPro" id="IPR050900">
    <property type="entry name" value="Transposase_IS3/IS150/IS904"/>
</dbReference>
<organism evidence="2 3">
    <name type="scientific">Daejeonella rubra</name>
    <dbReference type="NCBI Taxonomy" id="990371"/>
    <lineage>
        <taxon>Bacteria</taxon>
        <taxon>Pseudomonadati</taxon>
        <taxon>Bacteroidota</taxon>
        <taxon>Sphingobacteriia</taxon>
        <taxon>Sphingobacteriales</taxon>
        <taxon>Sphingobacteriaceae</taxon>
        <taxon>Daejeonella</taxon>
    </lineage>
</organism>
<dbReference type="GO" id="GO:0003676">
    <property type="term" value="F:nucleic acid binding"/>
    <property type="evidence" value="ECO:0007669"/>
    <property type="project" value="InterPro"/>
</dbReference>
<dbReference type="InterPro" id="IPR048020">
    <property type="entry name" value="Transpos_IS3"/>
</dbReference>
<dbReference type="PANTHER" id="PTHR46889:SF5">
    <property type="entry name" value="INTEGRASE PROTEIN"/>
    <property type="match status" value="1"/>
</dbReference>
<dbReference type="GO" id="GO:0015074">
    <property type="term" value="P:DNA integration"/>
    <property type="evidence" value="ECO:0007669"/>
    <property type="project" value="InterPro"/>
</dbReference>
<dbReference type="PANTHER" id="PTHR46889">
    <property type="entry name" value="TRANSPOSASE INSF FOR INSERTION SEQUENCE IS3B-RELATED"/>
    <property type="match status" value="1"/>
</dbReference>
<dbReference type="PROSITE" id="PS50994">
    <property type="entry name" value="INTEGRASE"/>
    <property type="match status" value="1"/>
</dbReference>
<evidence type="ECO:0000259" key="1">
    <source>
        <dbReference type="PROSITE" id="PS50994"/>
    </source>
</evidence>
<name>A0A1G9USD3_9SPHI</name>
<keyword evidence="3" id="KW-1185">Reference proteome</keyword>
<dbReference type="NCBIfam" id="NF033516">
    <property type="entry name" value="transpos_IS3"/>
    <property type="match status" value="1"/>
</dbReference>
<reference evidence="3" key="1">
    <citation type="submission" date="2016-10" db="EMBL/GenBank/DDBJ databases">
        <authorList>
            <person name="Varghese N."/>
            <person name="Submissions S."/>
        </authorList>
    </citation>
    <scope>NUCLEOTIDE SEQUENCE [LARGE SCALE GENOMIC DNA]</scope>
    <source>
        <strain evidence="3">DSM 24536</strain>
    </source>
</reference>
<protein>
    <submittedName>
        <fullName evidence="2">Transposase InsO and inactivated derivatives</fullName>
    </submittedName>
</protein>
<dbReference type="STRING" id="990371.SAMN05421813_11770"/>
<proteinExistence type="predicted"/>
<accession>A0A1G9USD3</accession>
<dbReference type="Proteomes" id="UP000199226">
    <property type="component" value="Unassembled WGS sequence"/>
</dbReference>
<dbReference type="InterPro" id="IPR001584">
    <property type="entry name" value="Integrase_cat-core"/>
</dbReference>
<dbReference type="InterPro" id="IPR036397">
    <property type="entry name" value="RNaseH_sf"/>
</dbReference>
<dbReference type="Pfam" id="PF00665">
    <property type="entry name" value="rve"/>
    <property type="match status" value="1"/>
</dbReference>
<gene>
    <name evidence="2" type="ORF">SAMN05421813_11770</name>
</gene>
<dbReference type="AlphaFoldDB" id="A0A1G9USD3"/>
<evidence type="ECO:0000313" key="3">
    <source>
        <dbReference type="Proteomes" id="UP000199226"/>
    </source>
</evidence>
<dbReference type="SUPFAM" id="SSF53098">
    <property type="entry name" value="Ribonuclease H-like"/>
    <property type="match status" value="1"/>
</dbReference>
<dbReference type="Gene3D" id="3.30.420.10">
    <property type="entry name" value="Ribonuclease H-like superfamily/Ribonuclease H"/>
    <property type="match status" value="1"/>
</dbReference>
<feature type="domain" description="Integrase catalytic" evidence="1">
    <location>
        <begin position="108"/>
        <end position="274"/>
    </location>
</feature>
<dbReference type="InterPro" id="IPR012337">
    <property type="entry name" value="RNaseH-like_sf"/>
</dbReference>
<dbReference type="EMBL" id="FNHH01000017">
    <property type="protein sequence ID" value="SDM62786.1"/>
    <property type="molecule type" value="Genomic_DNA"/>
</dbReference>